<proteinExistence type="predicted"/>
<reference evidence="1 2" key="1">
    <citation type="journal article" date="2022" name="bioRxiv">
        <title>Genomics of Preaxostyla Flagellates Illuminates Evolutionary Transitions and the Path Towards Mitochondrial Loss.</title>
        <authorList>
            <person name="Novak L.V.F."/>
            <person name="Treitli S.C."/>
            <person name="Pyrih J."/>
            <person name="Halakuc P."/>
            <person name="Pipaliya S.V."/>
            <person name="Vacek V."/>
            <person name="Brzon O."/>
            <person name="Soukal P."/>
            <person name="Eme L."/>
            <person name="Dacks J.B."/>
            <person name="Karnkowska A."/>
            <person name="Elias M."/>
            <person name="Hampl V."/>
        </authorList>
    </citation>
    <scope>NUCLEOTIDE SEQUENCE [LARGE SCALE GENOMIC DNA]</scope>
    <source>
        <strain evidence="1">NAU3</strain>
        <tissue evidence="1">Gut</tissue>
    </source>
</reference>
<comment type="caution">
    <text evidence="1">The sequence shown here is derived from an EMBL/GenBank/DDBJ whole genome shotgun (WGS) entry which is preliminary data.</text>
</comment>
<keyword evidence="2" id="KW-1185">Reference proteome</keyword>
<gene>
    <name evidence="1" type="ORF">BLNAU_21045</name>
</gene>
<organism evidence="1 2">
    <name type="scientific">Blattamonas nauphoetae</name>
    <dbReference type="NCBI Taxonomy" id="2049346"/>
    <lineage>
        <taxon>Eukaryota</taxon>
        <taxon>Metamonada</taxon>
        <taxon>Preaxostyla</taxon>
        <taxon>Oxymonadida</taxon>
        <taxon>Blattamonas</taxon>
    </lineage>
</organism>
<accession>A0ABQ9WWZ4</accession>
<sequence length="185" mass="19794">MSLLSVGKQSEVVKVMLSIIRRLSFISSRSLSSSTLSSSAIVARLFLFSSDPFPLGSKSRIFSAASFPHNSLGVLSLQHSACSATPLFLVSSGELVFSSCRIGGDSVTDLPSTLTTLVEVSGGGRLNIVDSTFRQLHFTHPSEGTTTLDRCEGSFGREKGESVWGDDKPTGMNTSLFPYLVHREG</sequence>
<evidence type="ECO:0000313" key="1">
    <source>
        <dbReference type="EMBL" id="KAK2944046.1"/>
    </source>
</evidence>
<evidence type="ECO:0000313" key="2">
    <source>
        <dbReference type="Proteomes" id="UP001281761"/>
    </source>
</evidence>
<dbReference type="Proteomes" id="UP001281761">
    <property type="component" value="Unassembled WGS sequence"/>
</dbReference>
<dbReference type="EMBL" id="JARBJD010000317">
    <property type="protein sequence ID" value="KAK2944046.1"/>
    <property type="molecule type" value="Genomic_DNA"/>
</dbReference>
<protein>
    <submittedName>
        <fullName evidence="1">Uncharacterized protein</fullName>
    </submittedName>
</protein>
<name>A0ABQ9WWZ4_9EUKA</name>